<accession>A0A428T7B2</accession>
<sequence length="139" mass="15647">MFVLLTAAAHTLATGQGSRGWPGRIVKENKHLMAREPIEVKRRTWAEMDTVLSCPILVVSVSAWIPLIRLWRCLVSAWAVAQRAMELWPTSTEFLPLDCLHNTTINTNTTDTFSKHRRGIIHLGPNPDSDRELLAPHTS</sequence>
<keyword evidence="2" id="KW-1185">Reference proteome</keyword>
<evidence type="ECO:0000313" key="2">
    <source>
        <dbReference type="Proteomes" id="UP000287144"/>
    </source>
</evidence>
<reference evidence="1 2" key="1">
    <citation type="submission" date="2017-06" db="EMBL/GenBank/DDBJ databases">
        <title>Comparative genomic analysis of Ambrosia Fusariam Clade fungi.</title>
        <authorList>
            <person name="Stajich J.E."/>
            <person name="Carrillo J."/>
            <person name="Kijimoto T."/>
            <person name="Eskalen A."/>
            <person name="O'Donnell K."/>
            <person name="Kasson M."/>
        </authorList>
    </citation>
    <scope>NUCLEOTIDE SEQUENCE [LARGE SCALE GENOMIC DNA]</scope>
    <source>
        <strain evidence="1 2">NRRL62579</strain>
    </source>
</reference>
<organism evidence="1 2">
    <name type="scientific">Fusarium oligoseptatum</name>
    <dbReference type="NCBI Taxonomy" id="2604345"/>
    <lineage>
        <taxon>Eukaryota</taxon>
        <taxon>Fungi</taxon>
        <taxon>Dikarya</taxon>
        <taxon>Ascomycota</taxon>
        <taxon>Pezizomycotina</taxon>
        <taxon>Sordariomycetes</taxon>
        <taxon>Hypocreomycetidae</taxon>
        <taxon>Hypocreales</taxon>
        <taxon>Nectriaceae</taxon>
        <taxon>Fusarium</taxon>
        <taxon>Fusarium solani species complex</taxon>
    </lineage>
</organism>
<proteinExistence type="predicted"/>
<dbReference type="Proteomes" id="UP000287144">
    <property type="component" value="Unassembled WGS sequence"/>
</dbReference>
<protein>
    <submittedName>
        <fullName evidence="1">Uncharacterized protein</fullName>
    </submittedName>
</protein>
<dbReference type="AlphaFoldDB" id="A0A428T7B2"/>
<name>A0A428T7B2_9HYPO</name>
<evidence type="ECO:0000313" key="1">
    <source>
        <dbReference type="EMBL" id="RSL97877.1"/>
    </source>
</evidence>
<gene>
    <name evidence="1" type="ORF">CEP52_010673</name>
</gene>
<comment type="caution">
    <text evidence="1">The sequence shown here is derived from an EMBL/GenBank/DDBJ whole genome shotgun (WGS) entry which is preliminary data.</text>
</comment>
<dbReference type="EMBL" id="NKCK01000121">
    <property type="protein sequence ID" value="RSL97877.1"/>
    <property type="molecule type" value="Genomic_DNA"/>
</dbReference>